<accession>A0A1I3CKL7</accession>
<keyword evidence="2" id="KW-1185">Reference proteome</keyword>
<reference evidence="2" key="1">
    <citation type="submission" date="2016-10" db="EMBL/GenBank/DDBJ databases">
        <authorList>
            <person name="Varghese N."/>
            <person name="Submissions S."/>
        </authorList>
    </citation>
    <scope>NUCLEOTIDE SEQUENCE [LARGE SCALE GENOMIC DNA]</scope>
    <source>
        <strain evidence="2">LMG 24016</strain>
    </source>
</reference>
<evidence type="ECO:0000313" key="2">
    <source>
        <dbReference type="Proteomes" id="UP000243606"/>
    </source>
</evidence>
<dbReference type="EMBL" id="FOQL01000001">
    <property type="protein sequence ID" value="SFH74856.1"/>
    <property type="molecule type" value="Genomic_DNA"/>
</dbReference>
<dbReference type="STRING" id="425504.SAMN05216206_0113"/>
<dbReference type="Gene3D" id="1.10.10.1400">
    <property type="entry name" value="Terminase, small subunit, N-terminal DNA-binding domain, HTH motif"/>
    <property type="match status" value="1"/>
</dbReference>
<dbReference type="AlphaFoldDB" id="A0A1I3CKL7"/>
<dbReference type="Proteomes" id="UP000243606">
    <property type="component" value="Unassembled WGS sequence"/>
</dbReference>
<dbReference type="RefSeq" id="WP_167376703.1">
    <property type="nucleotide sequence ID" value="NZ_FOQL01000001.1"/>
</dbReference>
<evidence type="ECO:0000313" key="1">
    <source>
        <dbReference type="EMBL" id="SFH74856.1"/>
    </source>
</evidence>
<organism evidence="1 2">
    <name type="scientific">Pseudomonas guineae</name>
    <dbReference type="NCBI Taxonomy" id="425504"/>
    <lineage>
        <taxon>Bacteria</taxon>
        <taxon>Pseudomonadati</taxon>
        <taxon>Pseudomonadota</taxon>
        <taxon>Gammaproteobacteria</taxon>
        <taxon>Pseudomonadales</taxon>
        <taxon>Pseudomonadaceae</taxon>
        <taxon>Pseudomonas</taxon>
    </lineage>
</organism>
<protein>
    <submittedName>
        <fullName evidence="1">Terminase small subunit</fullName>
    </submittedName>
</protein>
<dbReference type="InterPro" id="IPR038713">
    <property type="entry name" value="Terminase_Gp1_N_sf"/>
</dbReference>
<proteinExistence type="predicted"/>
<name>A0A1I3CKL7_9PSED</name>
<sequence>MKPERACTPKQETFCLAYIETGNACEAYRRAYDCKSMGAATVRREAARLLDNPTITTTLTALRAPAIEAAQVTLAGHLSDLADLRDKAADAGLYSAAISAEIARGKAAGVHVEKSERALAGSIQTITRIELVSLE</sequence>
<gene>
    <name evidence="1" type="ORF">SAMN05216206_0113</name>
</gene>
<dbReference type="Pfam" id="PF03592">
    <property type="entry name" value="Terminase_2"/>
    <property type="match status" value="1"/>
</dbReference>
<dbReference type="InterPro" id="IPR005335">
    <property type="entry name" value="Terminase_ssu"/>
</dbReference>
<dbReference type="GO" id="GO:0051276">
    <property type="term" value="P:chromosome organization"/>
    <property type="evidence" value="ECO:0007669"/>
    <property type="project" value="InterPro"/>
</dbReference>